<dbReference type="Pfam" id="PF04140">
    <property type="entry name" value="ICMT"/>
    <property type="match status" value="1"/>
</dbReference>
<keyword evidence="4 5" id="KW-0472">Membrane</keyword>
<keyword evidence="7" id="KW-1185">Reference proteome</keyword>
<evidence type="ECO:0000256" key="3">
    <source>
        <dbReference type="ARBA" id="ARBA00022989"/>
    </source>
</evidence>
<dbReference type="PANTHER" id="PTHR12714">
    <property type="entry name" value="PROTEIN-S ISOPRENYLCYSTEINE O-METHYLTRANSFERASE"/>
    <property type="match status" value="1"/>
</dbReference>
<comment type="subcellular location">
    <subcellularLocation>
        <location evidence="1">Membrane</location>
        <topology evidence="1">Multi-pass membrane protein</topology>
    </subcellularLocation>
</comment>
<feature type="transmembrane region" description="Helical" evidence="5">
    <location>
        <begin position="118"/>
        <end position="151"/>
    </location>
</feature>
<gene>
    <name evidence="6" type="ORF">ACFQO8_12705</name>
</gene>
<keyword evidence="3 5" id="KW-1133">Transmembrane helix</keyword>
<accession>A0ABW2PS38</accession>
<dbReference type="EMBL" id="JBHTCE010000003">
    <property type="protein sequence ID" value="MFC7390995.1"/>
    <property type="molecule type" value="Genomic_DNA"/>
</dbReference>
<evidence type="ECO:0000313" key="7">
    <source>
        <dbReference type="Proteomes" id="UP001596439"/>
    </source>
</evidence>
<reference evidence="7" key="1">
    <citation type="journal article" date="2019" name="Int. J. Syst. Evol. Microbiol.">
        <title>The Global Catalogue of Microorganisms (GCM) 10K type strain sequencing project: providing services to taxonomists for standard genome sequencing and annotation.</title>
        <authorList>
            <consortium name="The Broad Institute Genomics Platform"/>
            <consortium name="The Broad Institute Genome Sequencing Center for Infectious Disease"/>
            <person name="Wu L."/>
            <person name="Ma J."/>
        </authorList>
    </citation>
    <scope>NUCLEOTIDE SEQUENCE [LARGE SCALE GENOMIC DNA]</scope>
    <source>
        <strain evidence="7">CCUG 55590</strain>
    </source>
</reference>
<comment type="caution">
    <text evidence="6">The sequence shown here is derived from an EMBL/GenBank/DDBJ whole genome shotgun (WGS) entry which is preliminary data.</text>
</comment>
<evidence type="ECO:0000256" key="2">
    <source>
        <dbReference type="ARBA" id="ARBA00022692"/>
    </source>
</evidence>
<feature type="transmembrane region" description="Helical" evidence="5">
    <location>
        <begin position="37"/>
        <end position="57"/>
    </location>
</feature>
<evidence type="ECO:0000256" key="4">
    <source>
        <dbReference type="ARBA" id="ARBA00023136"/>
    </source>
</evidence>
<evidence type="ECO:0000256" key="1">
    <source>
        <dbReference type="ARBA" id="ARBA00004141"/>
    </source>
</evidence>
<dbReference type="PANTHER" id="PTHR12714:SF9">
    <property type="entry name" value="PROTEIN-S-ISOPRENYLCYSTEINE O-METHYLTRANSFERASE"/>
    <property type="match status" value="1"/>
</dbReference>
<organism evidence="6 7">
    <name type="scientific">Exiguobacterium aestuarii</name>
    <dbReference type="NCBI Taxonomy" id="273527"/>
    <lineage>
        <taxon>Bacteria</taxon>
        <taxon>Bacillati</taxon>
        <taxon>Bacillota</taxon>
        <taxon>Bacilli</taxon>
        <taxon>Bacillales</taxon>
        <taxon>Bacillales Family XII. Incertae Sedis</taxon>
        <taxon>Exiguobacterium</taxon>
    </lineage>
</organism>
<sequence length="184" mass="21756">MEWMDLLLIIVSGFWLVETWKFRNRKEATDGSVERKSFYFVATTMIVIFTLSIIYSIFVETRPSITQRLLALSFYIAGVSLRYWGIFHLRHQFTRHVVVRPQDELVSSGPYRFLRHPLYTGLLLITLGFSLYFLHWAVALIGTVLTSLALLYRIRIEEGMLTRHFGQSYVSWSKSRKRLFPFIY</sequence>
<proteinExistence type="predicted"/>
<protein>
    <submittedName>
        <fullName evidence="6">Methyltransferase family protein</fullName>
        <ecNumber evidence="6">2.1.1.100</ecNumber>
        <ecNumber evidence="6">2.1.1.334</ecNumber>
    </submittedName>
</protein>
<evidence type="ECO:0000256" key="5">
    <source>
        <dbReference type="SAM" id="Phobius"/>
    </source>
</evidence>
<dbReference type="InterPro" id="IPR007269">
    <property type="entry name" value="ICMT_MeTrfase"/>
</dbReference>
<dbReference type="EC" id="2.1.1.334" evidence="6"/>
<dbReference type="Gene3D" id="1.20.120.1630">
    <property type="match status" value="1"/>
</dbReference>
<dbReference type="RefSeq" id="WP_214790666.1">
    <property type="nucleotide sequence ID" value="NZ_JANIEL010000011.1"/>
</dbReference>
<keyword evidence="2 5" id="KW-0812">Transmembrane</keyword>
<name>A0ABW2PS38_9BACL</name>
<keyword evidence="6" id="KW-0808">Transferase</keyword>
<dbReference type="Proteomes" id="UP001596439">
    <property type="component" value="Unassembled WGS sequence"/>
</dbReference>
<dbReference type="GO" id="GO:0032259">
    <property type="term" value="P:methylation"/>
    <property type="evidence" value="ECO:0007669"/>
    <property type="project" value="UniProtKB-KW"/>
</dbReference>
<dbReference type="EC" id="2.1.1.100" evidence="6"/>
<evidence type="ECO:0000313" key="6">
    <source>
        <dbReference type="EMBL" id="MFC7390995.1"/>
    </source>
</evidence>
<dbReference type="GO" id="GO:0004671">
    <property type="term" value="F:protein C-terminal S-isoprenylcysteine carboxyl O-methyltransferase activity"/>
    <property type="evidence" value="ECO:0007669"/>
    <property type="project" value="UniProtKB-EC"/>
</dbReference>
<keyword evidence="6" id="KW-0489">Methyltransferase</keyword>
<feature type="transmembrane region" description="Helical" evidence="5">
    <location>
        <begin position="69"/>
        <end position="87"/>
    </location>
</feature>